<comment type="caution">
    <text evidence="6">The sequence shown here is derived from an EMBL/GenBank/DDBJ whole genome shotgun (WGS) entry which is preliminary data.</text>
</comment>
<dbReference type="SUPFAM" id="SSF53335">
    <property type="entry name" value="S-adenosyl-L-methionine-dependent methyltransferases"/>
    <property type="match status" value="1"/>
</dbReference>
<dbReference type="InterPro" id="IPR000780">
    <property type="entry name" value="CheR_MeTrfase"/>
</dbReference>
<name>A0A2S6CZR6_9CYAN</name>
<dbReference type="GO" id="GO:0032259">
    <property type="term" value="P:methylation"/>
    <property type="evidence" value="ECO:0007669"/>
    <property type="project" value="UniProtKB-KW"/>
</dbReference>
<dbReference type="Pfam" id="PF01739">
    <property type="entry name" value="CheR"/>
    <property type="match status" value="1"/>
</dbReference>
<protein>
    <submittedName>
        <fullName evidence="6">Chemotaxis protein CheR</fullName>
    </submittedName>
</protein>
<dbReference type="OrthoDB" id="9799157at2"/>
<dbReference type="SUPFAM" id="SSF48452">
    <property type="entry name" value="TPR-like"/>
    <property type="match status" value="1"/>
</dbReference>
<evidence type="ECO:0000313" key="7">
    <source>
        <dbReference type="Proteomes" id="UP000239589"/>
    </source>
</evidence>
<dbReference type="InterPro" id="IPR022642">
    <property type="entry name" value="CheR_C"/>
</dbReference>
<evidence type="ECO:0000256" key="1">
    <source>
        <dbReference type="ARBA" id="ARBA00022603"/>
    </source>
</evidence>
<dbReference type="Pfam" id="PF13181">
    <property type="entry name" value="TPR_8"/>
    <property type="match status" value="1"/>
</dbReference>
<dbReference type="EMBL" id="PGEM01000004">
    <property type="protein sequence ID" value="PPJ65201.1"/>
    <property type="molecule type" value="Genomic_DNA"/>
</dbReference>
<dbReference type="PROSITE" id="PS50005">
    <property type="entry name" value="TPR"/>
    <property type="match status" value="1"/>
</dbReference>
<gene>
    <name evidence="6" type="ORF">CUN59_00695</name>
</gene>
<dbReference type="PROSITE" id="PS50123">
    <property type="entry name" value="CHER"/>
    <property type="match status" value="1"/>
</dbReference>
<dbReference type="SMART" id="SM00028">
    <property type="entry name" value="TPR"/>
    <property type="match status" value="1"/>
</dbReference>
<proteinExistence type="predicted"/>
<keyword evidence="7" id="KW-1185">Reference proteome</keyword>
<organism evidence="6 7">
    <name type="scientific">Cuspidothrix issatschenkoi CHARLIE-1</name>
    <dbReference type="NCBI Taxonomy" id="2052836"/>
    <lineage>
        <taxon>Bacteria</taxon>
        <taxon>Bacillati</taxon>
        <taxon>Cyanobacteriota</taxon>
        <taxon>Cyanophyceae</taxon>
        <taxon>Nostocales</taxon>
        <taxon>Aphanizomenonaceae</taxon>
        <taxon>Cuspidothrix</taxon>
    </lineage>
</organism>
<dbReference type="PRINTS" id="PR00996">
    <property type="entry name" value="CHERMTFRASE"/>
</dbReference>
<evidence type="ECO:0000313" key="6">
    <source>
        <dbReference type="EMBL" id="PPJ65201.1"/>
    </source>
</evidence>
<dbReference type="InterPro" id="IPR029063">
    <property type="entry name" value="SAM-dependent_MTases_sf"/>
</dbReference>
<dbReference type="GO" id="GO:0008757">
    <property type="term" value="F:S-adenosylmethionine-dependent methyltransferase activity"/>
    <property type="evidence" value="ECO:0007669"/>
    <property type="project" value="InterPro"/>
</dbReference>
<dbReference type="Gene3D" id="3.40.50.150">
    <property type="entry name" value="Vaccinia Virus protein VP39"/>
    <property type="match status" value="1"/>
</dbReference>
<keyword evidence="2" id="KW-0808">Transferase</keyword>
<dbReference type="InterPro" id="IPR019734">
    <property type="entry name" value="TPR_rpt"/>
</dbReference>
<dbReference type="InterPro" id="IPR011990">
    <property type="entry name" value="TPR-like_helical_dom_sf"/>
</dbReference>
<sequence>MICLEIENLLCKKIGIDANIIGSKKIAKAVETRRSICGVNKLEDYLHILQTSPLEFDELVELIVVPETWFFRDIQPYDTVRNYVNSQWLHESYTSKLRLLSVPCSTGEEPYSLAMTLLNLGLHPHQFQIDAIDISKKALVKARIGIYGRNSFRGNNLEFQNRYFKLIDKEYEISDQVKAAVNFSQGNLLDSQFLLDRKPYDIIFCRNVLIYFDPLSRRKTLKTLINSLKTEGLILVAASETGELANLGVEIIRLDGVSVGRKRLSNTKNIFVDFSSINHHQSQEQKIHVPKITTQIPRNFTPISTDINHQQNLEIHRLLDDQLITKQTNDCNLETIRSLADSGDLTAAIEQCEQYLQVNSTDAEAYVLLGEIYQAQKLELQAEECYQKAIYLDPKNSEALLHLTFLKEQRGDTAKANILRQRWQRLHKM</sequence>
<dbReference type="CDD" id="cd02440">
    <property type="entry name" value="AdoMet_MTases"/>
    <property type="match status" value="1"/>
</dbReference>
<keyword evidence="1" id="KW-0489">Methyltransferase</keyword>
<dbReference type="SMART" id="SM00138">
    <property type="entry name" value="MeTrc"/>
    <property type="match status" value="1"/>
</dbReference>
<dbReference type="RefSeq" id="WP_104386031.1">
    <property type="nucleotide sequence ID" value="NZ_PGEM01000004.1"/>
</dbReference>
<evidence type="ECO:0000256" key="3">
    <source>
        <dbReference type="ARBA" id="ARBA00022691"/>
    </source>
</evidence>
<keyword evidence="3" id="KW-0949">S-adenosyl-L-methionine</keyword>
<evidence type="ECO:0000259" key="5">
    <source>
        <dbReference type="PROSITE" id="PS50123"/>
    </source>
</evidence>
<dbReference type="InterPro" id="IPR050903">
    <property type="entry name" value="Bact_Chemotaxis_MeTrfase"/>
</dbReference>
<dbReference type="Proteomes" id="UP000239589">
    <property type="component" value="Unassembled WGS sequence"/>
</dbReference>
<dbReference type="PANTHER" id="PTHR24422:SF19">
    <property type="entry name" value="CHEMOTAXIS PROTEIN METHYLTRANSFERASE"/>
    <property type="match status" value="1"/>
</dbReference>
<evidence type="ECO:0000256" key="4">
    <source>
        <dbReference type="PROSITE-ProRule" id="PRU00339"/>
    </source>
</evidence>
<dbReference type="PANTHER" id="PTHR24422">
    <property type="entry name" value="CHEMOTAXIS PROTEIN METHYLTRANSFERASE"/>
    <property type="match status" value="1"/>
</dbReference>
<evidence type="ECO:0000256" key="2">
    <source>
        <dbReference type="ARBA" id="ARBA00022679"/>
    </source>
</evidence>
<accession>A0A2S6CZR6</accession>
<dbReference type="Gene3D" id="1.25.40.10">
    <property type="entry name" value="Tetratricopeptide repeat domain"/>
    <property type="match status" value="1"/>
</dbReference>
<feature type="repeat" description="TPR" evidence="4">
    <location>
        <begin position="363"/>
        <end position="396"/>
    </location>
</feature>
<keyword evidence="4" id="KW-0802">TPR repeat</keyword>
<feature type="domain" description="CheR-type methyltransferase" evidence="5">
    <location>
        <begin position="5"/>
        <end position="241"/>
    </location>
</feature>
<reference evidence="6 7" key="1">
    <citation type="submission" date="2018-02" db="EMBL/GenBank/DDBJ databases">
        <title>Discovery of a pederin family compound in a non-symbiotic bloom-forming cyanobacterium.</title>
        <authorList>
            <person name="Kust A."/>
            <person name="Mares J."/>
            <person name="Jokela J."/>
            <person name="Urajova P."/>
            <person name="Hajek J."/>
            <person name="Saurav K."/>
            <person name="Voracova K."/>
            <person name="Fewer D.P."/>
            <person name="Haapaniemi E."/>
            <person name="Permi P."/>
            <person name="Rehakova K."/>
            <person name="Sivonen K."/>
            <person name="Hrouzek P."/>
        </authorList>
    </citation>
    <scope>NUCLEOTIDE SEQUENCE [LARGE SCALE GENOMIC DNA]</scope>
    <source>
        <strain evidence="6 7">CHARLIE-1</strain>
    </source>
</reference>
<dbReference type="AlphaFoldDB" id="A0A2S6CZR6"/>